<feature type="region of interest" description="Disordered" evidence="1">
    <location>
        <begin position="585"/>
        <end position="638"/>
    </location>
</feature>
<dbReference type="Proteomes" id="UP001341281">
    <property type="component" value="Chromosome 10"/>
</dbReference>
<feature type="compositionally biased region" description="Polar residues" evidence="1">
    <location>
        <begin position="808"/>
        <end position="842"/>
    </location>
</feature>
<accession>A0AAQ3XGC9</accession>
<evidence type="ECO:0000313" key="3">
    <source>
        <dbReference type="Proteomes" id="UP001341281"/>
    </source>
</evidence>
<dbReference type="AlphaFoldDB" id="A0AAQ3XGC9"/>
<feature type="region of interest" description="Disordered" evidence="1">
    <location>
        <begin position="795"/>
        <end position="898"/>
    </location>
</feature>
<keyword evidence="3" id="KW-1185">Reference proteome</keyword>
<feature type="compositionally biased region" description="Low complexity" evidence="1">
    <location>
        <begin position="616"/>
        <end position="633"/>
    </location>
</feature>
<evidence type="ECO:0000313" key="2">
    <source>
        <dbReference type="EMBL" id="WVZ97076.1"/>
    </source>
</evidence>
<gene>
    <name evidence="2" type="ORF">U9M48_042637</name>
</gene>
<dbReference type="EMBL" id="CP144754">
    <property type="protein sequence ID" value="WVZ97076.1"/>
    <property type="molecule type" value="Genomic_DNA"/>
</dbReference>
<proteinExistence type="predicted"/>
<sequence>MEDEPYDADGDVSRFLHCPSPEAHLFSLSEPEGSLTGLFQNAPPITAEAQSQPAQQTENAAPDSGHRVPTVHAEGYQAPIVDAAAEHYQAPPAIVNSVEFQATTAINDADHFQASTINAGEHYQAAPPVINDVEHYQVPIVDAEYHQAPTMMDVDAMDIQPTHMMDSVMHQGLDFPVPTSMLGDGENYQPPTINAEHYQTATNINAEHHQAPAMDVVGHYQQTHMMDSEMRQGQGFPDPTSSLHGNGEHCQAPTINAEHFQTGAIVNAEHHQLPAMDAVEYYQPMAMDIQPTHMLAPVPEMHEAYDFPDPTPTLGDGGVNSTSLFEGNNMLADGVIPPPSPPLYEQLMDDGEEDLAAIVRDIEAGDNVGGAGASAGAGAGAGAALDVCPVEEPVVFKQIRSDQLDCSRCRSVREILQHNGINKVHLFVHSADPGTFQHAIVDRMSIGADGQFHRTELLYLDLRRRTHEWVLFFITRSVEIMKTRNPGPLQDTCSSYCAAGCTDMAAPAPSNHGHMELEVDMLKNILSETGADPAASVEAAQPAVPQEQANINEAPCVAEAAPPEAANLPAAPPEAANLPVAPQEEENTMAAPVTQAAAPDAVQPAVTQEQPGNTTDAPQVAEAAAPDAAQPAVSQQEANKDELKFPPFNWEGFQPEILESSHVKPYDPASGENVLMYPSLLEQLRKSELERRESKRLSKMPVQDTTKYLNMDKEDRTKEPKLGSSAPFKRLCEKNGAYRLYWKRINGLNRKITKLEQTVNRVGTKGLFALKQKMDLHKREKAALYDMIMKGIQENERGNNGAGPSNRAAGNSSPAATSKDATTSNKDAAATPSNATNPSNDPSPILPAAGPSNRATGNSSPGATSKDVATSNKDAAATPSSASNPSNDPSSILPAASK</sequence>
<reference evidence="2 3" key="1">
    <citation type="submission" date="2024-02" db="EMBL/GenBank/DDBJ databases">
        <title>High-quality chromosome-scale genome assembly of Pensacola bahiagrass (Paspalum notatum Flugge var. saurae).</title>
        <authorList>
            <person name="Vega J.M."/>
            <person name="Podio M."/>
            <person name="Orjuela J."/>
            <person name="Siena L.A."/>
            <person name="Pessino S.C."/>
            <person name="Combes M.C."/>
            <person name="Mariac C."/>
            <person name="Albertini E."/>
            <person name="Pupilli F."/>
            <person name="Ortiz J.P.A."/>
            <person name="Leblanc O."/>
        </authorList>
    </citation>
    <scope>NUCLEOTIDE SEQUENCE [LARGE SCALE GENOMIC DNA]</scope>
    <source>
        <strain evidence="2">R1</strain>
        <tissue evidence="2">Leaf</tissue>
    </source>
</reference>
<feature type="compositionally biased region" description="Low complexity" evidence="1">
    <location>
        <begin position="874"/>
        <end position="891"/>
    </location>
</feature>
<feature type="compositionally biased region" description="Low complexity" evidence="1">
    <location>
        <begin position="585"/>
        <end position="608"/>
    </location>
</feature>
<organism evidence="2 3">
    <name type="scientific">Paspalum notatum var. saurae</name>
    <dbReference type="NCBI Taxonomy" id="547442"/>
    <lineage>
        <taxon>Eukaryota</taxon>
        <taxon>Viridiplantae</taxon>
        <taxon>Streptophyta</taxon>
        <taxon>Embryophyta</taxon>
        <taxon>Tracheophyta</taxon>
        <taxon>Spermatophyta</taxon>
        <taxon>Magnoliopsida</taxon>
        <taxon>Liliopsida</taxon>
        <taxon>Poales</taxon>
        <taxon>Poaceae</taxon>
        <taxon>PACMAD clade</taxon>
        <taxon>Panicoideae</taxon>
        <taxon>Andropogonodae</taxon>
        <taxon>Paspaleae</taxon>
        <taxon>Paspalinae</taxon>
        <taxon>Paspalum</taxon>
    </lineage>
</organism>
<feature type="compositionally biased region" description="Polar residues" evidence="1">
    <location>
        <begin position="48"/>
        <end position="59"/>
    </location>
</feature>
<evidence type="ECO:0000256" key="1">
    <source>
        <dbReference type="SAM" id="MobiDB-lite"/>
    </source>
</evidence>
<protein>
    <submittedName>
        <fullName evidence="2">Uncharacterized protein</fullName>
    </submittedName>
</protein>
<feature type="region of interest" description="Disordered" evidence="1">
    <location>
        <begin position="27"/>
        <end position="67"/>
    </location>
</feature>
<feature type="compositionally biased region" description="Polar residues" evidence="1">
    <location>
        <begin position="853"/>
        <end position="873"/>
    </location>
</feature>
<name>A0AAQ3XGC9_PASNO</name>